<organism evidence="1 2">
    <name type="scientific">Actinacidiphila guanduensis</name>
    <dbReference type="NCBI Taxonomy" id="310781"/>
    <lineage>
        <taxon>Bacteria</taxon>
        <taxon>Bacillati</taxon>
        <taxon>Actinomycetota</taxon>
        <taxon>Actinomycetes</taxon>
        <taxon>Kitasatosporales</taxon>
        <taxon>Streptomycetaceae</taxon>
        <taxon>Actinacidiphila</taxon>
    </lineage>
</organism>
<reference evidence="1 2" key="1">
    <citation type="submission" date="2016-10" db="EMBL/GenBank/DDBJ databases">
        <authorList>
            <person name="de Groot N.N."/>
        </authorList>
    </citation>
    <scope>NUCLEOTIDE SEQUENCE [LARGE SCALE GENOMIC DNA]</scope>
    <source>
        <strain evidence="1 2">CGMCC 4.2022</strain>
    </source>
</reference>
<sequence>MAGDGWPQIVGLYDLLLRRRPDPVAALNRAVAVGFAAGPRAGLAAVDALADEPALACYPYWALARGEFLERLGRVAEARAAYEEALAFTGNEVERASVRNRIAGLPG</sequence>
<protein>
    <submittedName>
        <fullName evidence="1">RNA polymerase sigma-70 factor, ECF subfamily</fullName>
    </submittedName>
</protein>
<gene>
    <name evidence="1" type="ORF">SAMN05216259_11827</name>
</gene>
<dbReference type="PANTHER" id="PTHR47756:SF2">
    <property type="entry name" value="BLL6612 PROTEIN"/>
    <property type="match status" value="1"/>
</dbReference>
<dbReference type="PANTHER" id="PTHR47756">
    <property type="entry name" value="BLL6612 PROTEIN-RELATED"/>
    <property type="match status" value="1"/>
</dbReference>
<accession>A0A1H0QB79</accession>
<dbReference type="Proteomes" id="UP000199341">
    <property type="component" value="Unassembled WGS sequence"/>
</dbReference>
<dbReference type="AlphaFoldDB" id="A0A1H0QB79"/>
<keyword evidence="2" id="KW-1185">Reference proteome</keyword>
<proteinExistence type="predicted"/>
<name>A0A1H0QB79_9ACTN</name>
<evidence type="ECO:0000313" key="2">
    <source>
        <dbReference type="Proteomes" id="UP000199341"/>
    </source>
</evidence>
<dbReference type="STRING" id="310781.SAMN05216259_11827"/>
<evidence type="ECO:0000313" key="1">
    <source>
        <dbReference type="EMBL" id="SDP13936.1"/>
    </source>
</evidence>
<dbReference type="EMBL" id="FNIE01000018">
    <property type="protein sequence ID" value="SDP13936.1"/>
    <property type="molecule type" value="Genomic_DNA"/>
</dbReference>